<dbReference type="GeneID" id="54778693"/>
<evidence type="ECO:0000256" key="2">
    <source>
        <dbReference type="SAM" id="MobiDB-lite"/>
    </source>
</evidence>
<feature type="compositionally biased region" description="Basic residues" evidence="2">
    <location>
        <begin position="40"/>
        <end position="49"/>
    </location>
</feature>
<feature type="coiled-coil region" evidence="1">
    <location>
        <begin position="130"/>
        <end position="227"/>
    </location>
</feature>
<keyword evidence="1" id="KW-0175">Coiled coil</keyword>
<accession>A0A642V1F0</accession>
<name>A0A642V1F0_DIURU</name>
<protein>
    <submittedName>
        <fullName evidence="3">Uncharacterized protein</fullName>
    </submittedName>
</protein>
<dbReference type="EMBL" id="SWFT01000004">
    <property type="protein sequence ID" value="KAA8908727.1"/>
    <property type="molecule type" value="Genomic_DNA"/>
</dbReference>
<evidence type="ECO:0000256" key="1">
    <source>
        <dbReference type="SAM" id="Coils"/>
    </source>
</evidence>
<gene>
    <name evidence="3" type="ORF">DIURU_000040</name>
</gene>
<sequence>MVSPEFANWRRSGSVNDKSPSPPSRSRSATPKLTLSTQTRGHRIAKPQPKKSWISRIVSWGSDAGASSKQNNHDDVDNIIARVEQRRDRSYSQGGDNGRHDSGNLRVTHSQPGAWDNNQNLTGDTNRAELTDAHREIERLRQYMEVLEQQAQEAVQLRQDVIRYRQAAQEAAADRDDLEYELLELKKSISKQTLSEDDRLRYQRALEDTLDEERRQWERERAQERIEWQQDLQDRIDKAVDEVSRRLQIRHQQELEVAVNEETFRVEQQYAAKLEQMRRDEDDLADVQRLVNHKQLELTRLSTDTAQQRSLLQHQAQQIDEEKRQLQELRDETNKQSQRLQDMVAKVETTSRELNRMTSDVASVSTVMTAMIRWGLAVLDESYNLDDIVARINRLMERGVVLEPLSPSDQRTIAAMSQSQLDQEYRYLIGEEIPGWGFTYDRDPTRQGPRQHLLNSYVYLQAVVERLRTILLESLRQASAMPAKEFAQVVKLWESERFELMTCRRVSKWGSSPLRPHQR</sequence>
<feature type="region of interest" description="Disordered" evidence="2">
    <location>
        <begin position="1"/>
        <end position="52"/>
    </location>
</feature>
<proteinExistence type="predicted"/>
<feature type="region of interest" description="Disordered" evidence="2">
    <location>
        <begin position="85"/>
        <end position="125"/>
    </location>
</feature>
<feature type="coiled-coil region" evidence="1">
    <location>
        <begin position="309"/>
        <end position="350"/>
    </location>
</feature>
<dbReference type="RefSeq" id="XP_034015155.1">
    <property type="nucleotide sequence ID" value="XM_034156824.1"/>
</dbReference>
<feature type="compositionally biased region" description="Polar residues" evidence="2">
    <location>
        <begin position="105"/>
        <end position="125"/>
    </location>
</feature>
<evidence type="ECO:0000313" key="3">
    <source>
        <dbReference type="EMBL" id="KAA8908727.1"/>
    </source>
</evidence>
<dbReference type="VEuPathDB" id="FungiDB:DIURU_000040"/>
<evidence type="ECO:0000313" key="4">
    <source>
        <dbReference type="Proteomes" id="UP000449547"/>
    </source>
</evidence>
<comment type="caution">
    <text evidence="3">The sequence shown here is derived from an EMBL/GenBank/DDBJ whole genome shotgun (WGS) entry which is preliminary data.</text>
</comment>
<organism evidence="3 4">
    <name type="scientific">Diutina rugosa</name>
    <name type="common">Yeast</name>
    <name type="synonym">Candida rugosa</name>
    <dbReference type="NCBI Taxonomy" id="5481"/>
    <lineage>
        <taxon>Eukaryota</taxon>
        <taxon>Fungi</taxon>
        <taxon>Dikarya</taxon>
        <taxon>Ascomycota</taxon>
        <taxon>Saccharomycotina</taxon>
        <taxon>Pichiomycetes</taxon>
        <taxon>Debaryomycetaceae</taxon>
        <taxon>Diutina</taxon>
    </lineage>
</organism>
<dbReference type="AlphaFoldDB" id="A0A642V1F0"/>
<reference evidence="3 4" key="1">
    <citation type="submission" date="2019-07" db="EMBL/GenBank/DDBJ databases">
        <title>Genome assembly of two rare yeast pathogens: Diutina rugosa and Trichomonascus ciferrii.</title>
        <authorList>
            <person name="Mixao V."/>
            <person name="Saus E."/>
            <person name="Hansen A."/>
            <person name="Lass-Flor C."/>
            <person name="Gabaldon T."/>
        </authorList>
    </citation>
    <scope>NUCLEOTIDE SEQUENCE [LARGE SCALE GENOMIC DNA]</scope>
    <source>
        <strain evidence="3 4">CBS 613</strain>
    </source>
</reference>
<dbReference type="Proteomes" id="UP000449547">
    <property type="component" value="Unassembled WGS sequence"/>
</dbReference>
<feature type="compositionally biased region" description="Polar residues" evidence="2">
    <location>
        <begin position="29"/>
        <end position="39"/>
    </location>
</feature>
<keyword evidence="4" id="KW-1185">Reference proteome</keyword>